<gene>
    <name evidence="6" type="ORF">BYL167_LOCUS693</name>
    <name evidence="3" type="ORF">CJN711_LOCUS35094</name>
    <name evidence="7" type="ORF">GIL414_LOCUS623</name>
    <name evidence="2" type="ORF">KQP761_LOCUS15578</name>
    <name evidence="4" type="ORF">MBJ925_LOCUS8472</name>
    <name evidence="8" type="ORF">SMN809_LOCUS69802</name>
    <name evidence="5" type="ORF">WKI299_LOCUS36580</name>
</gene>
<dbReference type="Proteomes" id="UP000663824">
    <property type="component" value="Unassembled WGS sequence"/>
</dbReference>
<evidence type="ECO:0000313" key="3">
    <source>
        <dbReference type="EMBL" id="CAF1600317.1"/>
    </source>
</evidence>
<dbReference type="EMBL" id="CAJNRE010003146">
    <property type="protein sequence ID" value="CAF2006238.1"/>
    <property type="molecule type" value="Genomic_DNA"/>
</dbReference>
<evidence type="ECO:0000313" key="2">
    <source>
        <dbReference type="EMBL" id="CAF1518773.1"/>
    </source>
</evidence>
<dbReference type="Proteomes" id="UP000663855">
    <property type="component" value="Unassembled WGS sequence"/>
</dbReference>
<dbReference type="EMBL" id="CAJOBI010320224">
    <property type="protein sequence ID" value="CAF5183886.1"/>
    <property type="molecule type" value="Genomic_DNA"/>
</dbReference>
<name>A0A816APT2_9BILA</name>
<dbReference type="Proteomes" id="UP000663834">
    <property type="component" value="Unassembled WGS sequence"/>
</dbReference>
<proteinExistence type="predicted"/>
<dbReference type="EMBL" id="CAJNRF010017879">
    <property type="protein sequence ID" value="CAF2242255.1"/>
    <property type="molecule type" value="Genomic_DNA"/>
</dbReference>
<accession>A0A816APT2</accession>
<reference evidence="3" key="1">
    <citation type="submission" date="2021-02" db="EMBL/GenBank/DDBJ databases">
        <authorList>
            <person name="Nowell W R."/>
        </authorList>
    </citation>
    <scope>NUCLEOTIDE SEQUENCE</scope>
</reference>
<dbReference type="EMBL" id="CAJOBH010000081">
    <property type="protein sequence ID" value="CAF3757883.1"/>
    <property type="molecule type" value="Genomic_DNA"/>
</dbReference>
<dbReference type="EMBL" id="CAJOBJ010000078">
    <property type="protein sequence ID" value="CAF3792454.1"/>
    <property type="molecule type" value="Genomic_DNA"/>
</dbReference>
<sequence length="100" mass="11089">MSSYRLDTSFNSLTITSKSPVPTKATTTTTATYYRLLDVDSHRLSIGNAANINASGVSNHQRRTSIVNHHQRRNSQLRKASFATSTLVCAQYIIILLVAY</sequence>
<evidence type="ECO:0000313" key="8">
    <source>
        <dbReference type="EMBL" id="CAF5183886.1"/>
    </source>
</evidence>
<keyword evidence="1" id="KW-1133">Transmembrane helix</keyword>
<comment type="caution">
    <text evidence="3">The sequence shown here is derived from an EMBL/GenBank/DDBJ whole genome shotgun (WGS) entry which is preliminary data.</text>
</comment>
<dbReference type="Proteomes" id="UP000681720">
    <property type="component" value="Unassembled WGS sequence"/>
</dbReference>
<dbReference type="EMBL" id="CAJNOW010007623">
    <property type="protein sequence ID" value="CAF1518773.1"/>
    <property type="molecule type" value="Genomic_DNA"/>
</dbReference>
<dbReference type="EMBL" id="CAJNOV010017128">
    <property type="protein sequence ID" value="CAF1600317.1"/>
    <property type="molecule type" value="Genomic_DNA"/>
</dbReference>
<feature type="transmembrane region" description="Helical" evidence="1">
    <location>
        <begin position="80"/>
        <end position="99"/>
    </location>
</feature>
<keyword evidence="1" id="KW-0812">Transmembrane</keyword>
<evidence type="ECO:0000256" key="1">
    <source>
        <dbReference type="SAM" id="Phobius"/>
    </source>
</evidence>
<dbReference type="Proteomes" id="UP000681967">
    <property type="component" value="Unassembled WGS sequence"/>
</dbReference>
<evidence type="ECO:0000313" key="9">
    <source>
        <dbReference type="Proteomes" id="UP000663855"/>
    </source>
</evidence>
<evidence type="ECO:0000313" key="6">
    <source>
        <dbReference type="EMBL" id="CAF3757883.1"/>
    </source>
</evidence>
<dbReference type="AlphaFoldDB" id="A0A816APT2"/>
<evidence type="ECO:0000313" key="4">
    <source>
        <dbReference type="EMBL" id="CAF2006238.1"/>
    </source>
</evidence>
<dbReference type="OrthoDB" id="10040743at2759"/>
<keyword evidence="1" id="KW-0472">Membrane</keyword>
<evidence type="ECO:0000313" key="5">
    <source>
        <dbReference type="EMBL" id="CAF2242255.1"/>
    </source>
</evidence>
<protein>
    <submittedName>
        <fullName evidence="3">Uncharacterized protein</fullName>
    </submittedName>
</protein>
<dbReference type="Proteomes" id="UP000663856">
    <property type="component" value="Unassembled WGS sequence"/>
</dbReference>
<evidence type="ECO:0000313" key="7">
    <source>
        <dbReference type="EMBL" id="CAF3792454.1"/>
    </source>
</evidence>
<organism evidence="3 9">
    <name type="scientific">Rotaria magnacalcarata</name>
    <dbReference type="NCBI Taxonomy" id="392030"/>
    <lineage>
        <taxon>Eukaryota</taxon>
        <taxon>Metazoa</taxon>
        <taxon>Spiralia</taxon>
        <taxon>Gnathifera</taxon>
        <taxon>Rotifera</taxon>
        <taxon>Eurotatoria</taxon>
        <taxon>Bdelloidea</taxon>
        <taxon>Philodinida</taxon>
        <taxon>Philodinidae</taxon>
        <taxon>Rotaria</taxon>
    </lineage>
</organism>
<dbReference type="Proteomes" id="UP000676336">
    <property type="component" value="Unassembled WGS sequence"/>
</dbReference>